<evidence type="ECO:0000313" key="2">
    <source>
        <dbReference type="Proteomes" id="UP000554482"/>
    </source>
</evidence>
<name>A0A7J6V0M6_THATH</name>
<reference evidence="1 2" key="1">
    <citation type="submission" date="2020-06" db="EMBL/GenBank/DDBJ databases">
        <title>Transcriptomic and genomic resources for Thalictrum thalictroides and T. hernandezii: Facilitating candidate gene discovery in an emerging model plant lineage.</title>
        <authorList>
            <person name="Arias T."/>
            <person name="Riano-Pachon D.M."/>
            <person name="Di Stilio V.S."/>
        </authorList>
    </citation>
    <scope>NUCLEOTIDE SEQUENCE [LARGE SCALE GENOMIC DNA]</scope>
    <source>
        <strain evidence="2">cv. WT478/WT964</strain>
        <tissue evidence="1">Leaves</tissue>
    </source>
</reference>
<feature type="non-terminal residue" evidence="1">
    <location>
        <position position="88"/>
    </location>
</feature>
<keyword evidence="2" id="KW-1185">Reference proteome</keyword>
<evidence type="ECO:0000313" key="1">
    <source>
        <dbReference type="EMBL" id="KAF5178268.1"/>
    </source>
</evidence>
<dbReference type="Proteomes" id="UP000554482">
    <property type="component" value="Unassembled WGS sequence"/>
</dbReference>
<dbReference type="AlphaFoldDB" id="A0A7J6V0M6"/>
<protein>
    <submittedName>
        <fullName evidence="1">Snurportin-1</fullName>
    </submittedName>
</protein>
<feature type="non-terminal residue" evidence="1">
    <location>
        <position position="1"/>
    </location>
</feature>
<dbReference type="OrthoDB" id="1730370at2759"/>
<gene>
    <name evidence="1" type="ORF">FRX31_032145</name>
</gene>
<accession>A0A7J6V0M6</accession>
<dbReference type="EMBL" id="JABWDY010040267">
    <property type="protein sequence ID" value="KAF5178268.1"/>
    <property type="molecule type" value="Genomic_DNA"/>
</dbReference>
<proteinExistence type="predicted"/>
<comment type="caution">
    <text evidence="1">The sequence shown here is derived from an EMBL/GenBank/DDBJ whole genome shotgun (WGS) entry which is preliminary data.</text>
</comment>
<sequence>TITFSLDDQVVLEVQVDGKLTTSDDPPFVFGCLDQEFVQKFELRPGSLVRFAVGDGGMRFFDGKLEAADLQYVGKANRARASADSNSK</sequence>
<organism evidence="1 2">
    <name type="scientific">Thalictrum thalictroides</name>
    <name type="common">Rue-anemone</name>
    <name type="synonym">Anemone thalictroides</name>
    <dbReference type="NCBI Taxonomy" id="46969"/>
    <lineage>
        <taxon>Eukaryota</taxon>
        <taxon>Viridiplantae</taxon>
        <taxon>Streptophyta</taxon>
        <taxon>Embryophyta</taxon>
        <taxon>Tracheophyta</taxon>
        <taxon>Spermatophyta</taxon>
        <taxon>Magnoliopsida</taxon>
        <taxon>Ranunculales</taxon>
        <taxon>Ranunculaceae</taxon>
        <taxon>Thalictroideae</taxon>
        <taxon>Thalictrum</taxon>
    </lineage>
</organism>